<dbReference type="GO" id="GO:1990904">
    <property type="term" value="C:ribonucleoprotein complex"/>
    <property type="evidence" value="ECO:0007669"/>
    <property type="project" value="UniProtKB-KW"/>
</dbReference>
<evidence type="ECO:0000313" key="4">
    <source>
        <dbReference type="Proteomes" id="UP000184536"/>
    </source>
</evidence>
<keyword evidence="4" id="KW-1185">Reference proteome</keyword>
<reference evidence="4" key="1">
    <citation type="submission" date="2016-11" db="EMBL/GenBank/DDBJ databases">
        <authorList>
            <person name="Varghese N."/>
            <person name="Submissions S."/>
        </authorList>
    </citation>
    <scope>NUCLEOTIDE SEQUENCE [LARGE SCALE GENOMIC DNA]</scope>
    <source>
        <strain evidence="4">DSM 17957</strain>
    </source>
</reference>
<dbReference type="InterPro" id="IPR014722">
    <property type="entry name" value="Rib_uL2_dom2"/>
</dbReference>
<proteinExistence type="predicted"/>
<dbReference type="EMBL" id="FQZV01000056">
    <property type="protein sequence ID" value="SHJ95953.1"/>
    <property type="molecule type" value="Genomic_DNA"/>
</dbReference>
<evidence type="ECO:0000313" key="3">
    <source>
        <dbReference type="EMBL" id="SHJ95953.1"/>
    </source>
</evidence>
<dbReference type="SUPFAM" id="SSF50104">
    <property type="entry name" value="Translation proteins SH3-like domain"/>
    <property type="match status" value="1"/>
</dbReference>
<organism evidence="3 4">
    <name type="scientific">Geosporobacter subterraneus DSM 17957</name>
    <dbReference type="NCBI Taxonomy" id="1121919"/>
    <lineage>
        <taxon>Bacteria</taxon>
        <taxon>Bacillati</taxon>
        <taxon>Bacillota</taxon>
        <taxon>Clostridia</taxon>
        <taxon>Peptostreptococcales</taxon>
        <taxon>Thermotaleaceae</taxon>
        <taxon>Geosporobacter</taxon>
    </lineage>
</organism>
<protein>
    <recommendedName>
        <fullName evidence="5">Ribosomal protein L14E/L6E/L27E</fullName>
    </recommendedName>
</protein>
<dbReference type="AlphaFoldDB" id="A0A1M6NJU9"/>
<evidence type="ECO:0008006" key="5">
    <source>
        <dbReference type="Google" id="ProtNLM"/>
    </source>
</evidence>
<dbReference type="STRING" id="1121919.SAMN02745975_03315"/>
<accession>A0A1M6NJU9</accession>
<dbReference type="Proteomes" id="UP000184536">
    <property type="component" value="Unassembled WGS sequence"/>
</dbReference>
<dbReference type="GO" id="GO:0005840">
    <property type="term" value="C:ribosome"/>
    <property type="evidence" value="ECO:0007669"/>
    <property type="project" value="UniProtKB-KW"/>
</dbReference>
<dbReference type="Gene3D" id="2.30.30.30">
    <property type="match status" value="1"/>
</dbReference>
<evidence type="ECO:0000256" key="1">
    <source>
        <dbReference type="ARBA" id="ARBA00022980"/>
    </source>
</evidence>
<sequence>MDTTLGIVVGQVVKSKAGRDKDRNFIVIDVVDEQYVLVADGDLRKLDHPKKKKIRHLAKYNIICEEVKNRLNSGEKITNLLLRRELEKLGLE</sequence>
<dbReference type="InterPro" id="IPR008991">
    <property type="entry name" value="Translation_prot_SH3-like_sf"/>
</dbReference>
<gene>
    <name evidence="3" type="ORF">SAMN02745975_03315</name>
</gene>
<dbReference type="CDD" id="cd06088">
    <property type="entry name" value="KOW_RPL14"/>
    <property type="match status" value="1"/>
</dbReference>
<dbReference type="InterPro" id="IPR041985">
    <property type="entry name" value="Ribosomal_eL14_KOW"/>
</dbReference>
<keyword evidence="2" id="KW-0687">Ribonucleoprotein</keyword>
<name>A0A1M6NJU9_9FIRM</name>
<dbReference type="RefSeq" id="WP_110942321.1">
    <property type="nucleotide sequence ID" value="NZ_FQZV01000056.1"/>
</dbReference>
<evidence type="ECO:0000256" key="2">
    <source>
        <dbReference type="ARBA" id="ARBA00023274"/>
    </source>
</evidence>
<keyword evidence="1" id="KW-0689">Ribosomal protein</keyword>
<dbReference type="OrthoDB" id="1683515at2"/>